<feature type="compositionally biased region" description="Gly residues" evidence="3">
    <location>
        <begin position="507"/>
        <end position="519"/>
    </location>
</feature>
<feature type="compositionally biased region" description="Basic and acidic residues" evidence="3">
    <location>
        <begin position="497"/>
        <end position="506"/>
    </location>
</feature>
<evidence type="ECO:0000259" key="4">
    <source>
        <dbReference type="PROSITE" id="PS50158"/>
    </source>
</evidence>
<organism evidence="5 6">
    <name type="scientific">Orchesella dallaii</name>
    <dbReference type="NCBI Taxonomy" id="48710"/>
    <lineage>
        <taxon>Eukaryota</taxon>
        <taxon>Metazoa</taxon>
        <taxon>Ecdysozoa</taxon>
        <taxon>Arthropoda</taxon>
        <taxon>Hexapoda</taxon>
        <taxon>Collembola</taxon>
        <taxon>Entomobryomorpha</taxon>
        <taxon>Entomobryoidea</taxon>
        <taxon>Orchesellidae</taxon>
        <taxon>Orchesellinae</taxon>
        <taxon>Orchesella</taxon>
    </lineage>
</organism>
<feature type="compositionally biased region" description="Gly residues" evidence="3">
    <location>
        <begin position="397"/>
        <end position="417"/>
    </location>
</feature>
<feature type="region of interest" description="Disordered" evidence="3">
    <location>
        <begin position="390"/>
        <end position="519"/>
    </location>
</feature>
<dbReference type="Pfam" id="PF10239">
    <property type="entry name" value="DUF2465"/>
    <property type="match status" value="1"/>
</dbReference>
<feature type="compositionally biased region" description="Basic and acidic residues" evidence="3">
    <location>
        <begin position="307"/>
        <end position="316"/>
    </location>
</feature>
<dbReference type="Pfam" id="PF00098">
    <property type="entry name" value="zf-CCHC"/>
    <property type="match status" value="1"/>
</dbReference>
<feature type="compositionally biased region" description="Gly residues" evidence="3">
    <location>
        <begin position="369"/>
        <end position="378"/>
    </location>
</feature>
<feature type="region of interest" description="Disordered" evidence="3">
    <location>
        <begin position="306"/>
        <end position="378"/>
    </location>
</feature>
<keyword evidence="2" id="KW-0862">Zinc</keyword>
<accession>A0ABP1PP45</accession>
<keyword evidence="2" id="KW-0479">Metal-binding</keyword>
<evidence type="ECO:0000256" key="1">
    <source>
        <dbReference type="ARBA" id="ARBA00007218"/>
    </source>
</evidence>
<evidence type="ECO:0000313" key="5">
    <source>
        <dbReference type="EMBL" id="CAL8072480.1"/>
    </source>
</evidence>
<protein>
    <recommendedName>
        <fullName evidence="4">CCHC-type domain-containing protein</fullName>
    </recommendedName>
</protein>
<name>A0ABP1PP45_9HEXA</name>
<dbReference type="InterPro" id="IPR018797">
    <property type="entry name" value="FAM98"/>
</dbReference>
<dbReference type="Proteomes" id="UP001642540">
    <property type="component" value="Unassembled WGS sequence"/>
</dbReference>
<feature type="compositionally biased region" description="Gly residues" evidence="3">
    <location>
        <begin position="347"/>
        <end position="361"/>
    </location>
</feature>
<sequence length="519" mass="56766">MRHISILSNNMQLDQIDYLIMEALADLNKAPSNMERTELEVIVNDWGQYSDLVSWAASELQSVALTEEVVQPVKSAEDLPDFQMEFSGLLKELGCPYGSIMEQPLGSRFDTPEKKKVVLSFLLSELQAARITYVHKPKQLKVELDESPTAKILRELIMELGLGKPPETITVAALWNNINSKVVTLLKTTGTLDPLFEGHLSPNQWSQIDKYFEELTTDYQKRREMLLKRLDVTVQSFHWSDRLKGQKEKQINEQFQKHRPQLNSNPKVKICDVIAARADLPIVEKTASASVRKNTKSAVNNVVIGRVPDRGGRTDEIQPPPPEMPPWQQRQGGAAPGTSGWIQGGQQPRGGGARGGGGRVQGGWSDSGQRGGGSGGGGNRACFKCGQEGHMSRECPSGGGGGRQQNDSRGGGGGGGYNNQQQYDNRGGGGYNNQQYDNRGGGGQQQYDNRGGGGYQQQQSQGSGGGYYQHDNRSGGGGYQQDTGGGRGYQDQYQQQGRRDDRDYQRGGRGGRGGGGRRY</sequence>
<dbReference type="Gene3D" id="4.10.60.10">
    <property type="entry name" value="Zinc finger, CCHC-type"/>
    <property type="match status" value="1"/>
</dbReference>
<gene>
    <name evidence="5" type="ORF">ODALV1_LOCUS2185</name>
</gene>
<comment type="caution">
    <text evidence="5">The sequence shown here is derived from an EMBL/GenBank/DDBJ whole genome shotgun (WGS) entry which is preliminary data.</text>
</comment>
<dbReference type="InterPro" id="IPR036875">
    <property type="entry name" value="Znf_CCHC_sf"/>
</dbReference>
<keyword evidence="2" id="KW-0863">Zinc-finger</keyword>
<proteinExistence type="inferred from homology"/>
<evidence type="ECO:0000256" key="3">
    <source>
        <dbReference type="SAM" id="MobiDB-lite"/>
    </source>
</evidence>
<feature type="compositionally biased region" description="Gly residues" evidence="3">
    <location>
        <begin position="439"/>
        <end position="455"/>
    </location>
</feature>
<reference evidence="5 6" key="1">
    <citation type="submission" date="2024-08" db="EMBL/GenBank/DDBJ databases">
        <authorList>
            <person name="Cucini C."/>
            <person name="Frati F."/>
        </authorList>
    </citation>
    <scope>NUCLEOTIDE SEQUENCE [LARGE SCALE GENOMIC DNA]</scope>
</reference>
<dbReference type="PANTHER" id="PTHR31353">
    <property type="entry name" value="FAM98"/>
    <property type="match status" value="1"/>
</dbReference>
<dbReference type="PANTHER" id="PTHR31353:SF1">
    <property type="entry name" value="PROTEIN FAM98B"/>
    <property type="match status" value="1"/>
</dbReference>
<evidence type="ECO:0000256" key="2">
    <source>
        <dbReference type="PROSITE-ProRule" id="PRU00047"/>
    </source>
</evidence>
<evidence type="ECO:0000313" key="6">
    <source>
        <dbReference type="Proteomes" id="UP001642540"/>
    </source>
</evidence>
<dbReference type="SUPFAM" id="SSF57756">
    <property type="entry name" value="Retrovirus zinc finger-like domains"/>
    <property type="match status" value="1"/>
</dbReference>
<dbReference type="SMART" id="SM00343">
    <property type="entry name" value="ZnF_C2HC"/>
    <property type="match status" value="1"/>
</dbReference>
<dbReference type="InterPro" id="IPR001878">
    <property type="entry name" value="Znf_CCHC"/>
</dbReference>
<dbReference type="EMBL" id="CAXLJM020000007">
    <property type="protein sequence ID" value="CAL8072480.1"/>
    <property type="molecule type" value="Genomic_DNA"/>
</dbReference>
<keyword evidence="6" id="KW-1185">Reference proteome</keyword>
<comment type="similarity">
    <text evidence="1">Belongs to the FAM98 family.</text>
</comment>
<feature type="domain" description="CCHC-type" evidence="4">
    <location>
        <begin position="382"/>
        <end position="397"/>
    </location>
</feature>
<dbReference type="PROSITE" id="PS50158">
    <property type="entry name" value="ZF_CCHC"/>
    <property type="match status" value="1"/>
</dbReference>
<feature type="compositionally biased region" description="Gly residues" evidence="3">
    <location>
        <begin position="474"/>
        <end position="488"/>
    </location>
</feature>